<reference evidence="6" key="1">
    <citation type="journal article" date="2023" name="IScience">
        <title>Live-bearing cockroach genome reveals convergent evolutionary mechanisms linked to viviparity in insects and beyond.</title>
        <authorList>
            <person name="Fouks B."/>
            <person name="Harrison M.C."/>
            <person name="Mikhailova A.A."/>
            <person name="Marchal E."/>
            <person name="English S."/>
            <person name="Carruthers M."/>
            <person name="Jennings E.C."/>
            <person name="Chiamaka E.L."/>
            <person name="Frigard R.A."/>
            <person name="Pippel M."/>
            <person name="Attardo G.M."/>
            <person name="Benoit J.B."/>
            <person name="Bornberg-Bauer E."/>
            <person name="Tobe S.S."/>
        </authorList>
    </citation>
    <scope>NUCLEOTIDE SEQUENCE</scope>
    <source>
        <strain evidence="6">Stay&amp;Tobe</strain>
    </source>
</reference>
<dbReference type="InterPro" id="IPR019810">
    <property type="entry name" value="Citrate_synthase_AS"/>
</dbReference>
<dbReference type="PRINTS" id="PR00143">
    <property type="entry name" value="CITRTSNTHASE"/>
</dbReference>
<evidence type="ECO:0000256" key="3">
    <source>
        <dbReference type="ARBA" id="ARBA00011738"/>
    </source>
</evidence>
<dbReference type="InterPro" id="IPR002020">
    <property type="entry name" value="Citrate_synthase"/>
</dbReference>
<dbReference type="SUPFAM" id="SSF48256">
    <property type="entry name" value="Citrate synthase"/>
    <property type="match status" value="1"/>
</dbReference>
<comment type="subcellular location">
    <subcellularLocation>
        <location evidence="1">Mitochondrion matrix</location>
    </subcellularLocation>
</comment>
<dbReference type="Gene3D" id="1.10.580.10">
    <property type="entry name" value="Citrate Synthase, domain 1"/>
    <property type="match status" value="1"/>
</dbReference>
<comment type="subunit">
    <text evidence="3">Homodimer.</text>
</comment>
<protein>
    <recommendedName>
        <fullName evidence="5">Citrate synthase</fullName>
    </recommendedName>
</protein>
<dbReference type="Proteomes" id="UP001233999">
    <property type="component" value="Unassembled WGS sequence"/>
</dbReference>
<evidence type="ECO:0000256" key="2">
    <source>
        <dbReference type="ARBA" id="ARBA00010566"/>
    </source>
</evidence>
<evidence type="ECO:0000313" key="7">
    <source>
        <dbReference type="Proteomes" id="UP001233999"/>
    </source>
</evidence>
<name>A0AAD7ZAV5_DIPPU</name>
<evidence type="ECO:0000256" key="5">
    <source>
        <dbReference type="RuleBase" id="RU000441"/>
    </source>
</evidence>
<dbReference type="PANTHER" id="PTHR11739:SF8">
    <property type="entry name" value="CITRATE SYNTHASE, MITOCHONDRIAL"/>
    <property type="match status" value="1"/>
</dbReference>
<evidence type="ECO:0000256" key="1">
    <source>
        <dbReference type="ARBA" id="ARBA00004305"/>
    </source>
</evidence>
<dbReference type="PROSITE" id="PS00480">
    <property type="entry name" value="CITRATE_SYNTHASE"/>
    <property type="match status" value="1"/>
</dbReference>
<reference evidence="6" key="2">
    <citation type="submission" date="2023-05" db="EMBL/GenBank/DDBJ databases">
        <authorList>
            <person name="Fouks B."/>
        </authorList>
    </citation>
    <scope>NUCLEOTIDE SEQUENCE</scope>
    <source>
        <strain evidence="6">Stay&amp;Tobe</strain>
        <tissue evidence="6">Testes</tissue>
    </source>
</reference>
<keyword evidence="4 5" id="KW-0808">Transferase</keyword>
<dbReference type="GO" id="GO:0005759">
    <property type="term" value="C:mitochondrial matrix"/>
    <property type="evidence" value="ECO:0007669"/>
    <property type="project" value="UniProtKB-SubCell"/>
</dbReference>
<dbReference type="InterPro" id="IPR036969">
    <property type="entry name" value="Citrate_synthase_sf"/>
</dbReference>
<dbReference type="InterPro" id="IPR016143">
    <property type="entry name" value="Citrate_synth-like_sm_a-sub"/>
</dbReference>
<comment type="similarity">
    <text evidence="2 5">Belongs to the citrate synthase family.</text>
</comment>
<dbReference type="GO" id="GO:0046912">
    <property type="term" value="F:acyltransferase activity, acyl groups converted into alkyl on transfer"/>
    <property type="evidence" value="ECO:0007669"/>
    <property type="project" value="InterPro"/>
</dbReference>
<dbReference type="AlphaFoldDB" id="A0AAD7ZAV5"/>
<evidence type="ECO:0000256" key="4">
    <source>
        <dbReference type="ARBA" id="ARBA00022679"/>
    </source>
</evidence>
<dbReference type="EMBL" id="JASPKZ010009381">
    <property type="protein sequence ID" value="KAJ9577005.1"/>
    <property type="molecule type" value="Genomic_DNA"/>
</dbReference>
<dbReference type="NCBIfam" id="NF007128">
    <property type="entry name" value="PRK09569.1"/>
    <property type="match status" value="1"/>
</dbReference>
<keyword evidence="7" id="KW-1185">Reference proteome</keyword>
<dbReference type="Pfam" id="PF00285">
    <property type="entry name" value="Citrate_synt"/>
    <property type="match status" value="1"/>
</dbReference>
<organism evidence="6 7">
    <name type="scientific">Diploptera punctata</name>
    <name type="common">Pacific beetle cockroach</name>
    <dbReference type="NCBI Taxonomy" id="6984"/>
    <lineage>
        <taxon>Eukaryota</taxon>
        <taxon>Metazoa</taxon>
        <taxon>Ecdysozoa</taxon>
        <taxon>Arthropoda</taxon>
        <taxon>Hexapoda</taxon>
        <taxon>Insecta</taxon>
        <taxon>Pterygota</taxon>
        <taxon>Neoptera</taxon>
        <taxon>Polyneoptera</taxon>
        <taxon>Dictyoptera</taxon>
        <taxon>Blattodea</taxon>
        <taxon>Blaberoidea</taxon>
        <taxon>Blaberidae</taxon>
        <taxon>Diplopterinae</taxon>
        <taxon>Diploptera</taxon>
    </lineage>
</organism>
<sequence length="474" mass="53339">MSLKLSRCARELFLKTSSIKGRQHGVHLVPHRSSSCNLKEAMAEQIKIHREKVIKFRKEHGKTKVGEATIGNIYGGMRGLPALLCETSYLDPNEGIRFRGHTIPETLCELPKPECDGGEQPYPEGLFWLLCTGCIPTKEQVEFVRDEWNCRGKLPKHIKTLLLNFPKNLHPMAQLSAALSAMNIKSQFSKKLNTVKKDKLWELMYEDCMDLLAAITSIAALIYTHSFKTPIDPKIDENLCWTENFCHNMGICEPEIIDFMRLYMILHSDHEGGNVSAHAVHLVGSALSDCYLSMSAGINGLAGPIHGLANQEVWRFIQELVKKHGKTPTDDQVKSFCQDALKTGVIPGYGHAVLRKTDPRFTAQKEFCEKHLKDDPNIKIVWQLFKIVPPLLESLGKVQNPWPNVDAHSGAILQAYCITEMNYYTVLFGVSRALGTMAWIIWARALLLPIERPKSYTTDKLIQMVGSSGTCKKK</sequence>
<dbReference type="PANTHER" id="PTHR11739">
    <property type="entry name" value="CITRATE SYNTHASE"/>
    <property type="match status" value="1"/>
</dbReference>
<gene>
    <name evidence="6" type="ORF">L9F63_006442</name>
</gene>
<dbReference type="Gene3D" id="1.10.230.10">
    <property type="entry name" value="Cytochrome P450-Terp, domain 2"/>
    <property type="match status" value="1"/>
</dbReference>
<proteinExistence type="inferred from homology"/>
<comment type="caution">
    <text evidence="6">The sequence shown here is derived from an EMBL/GenBank/DDBJ whole genome shotgun (WGS) entry which is preliminary data.</text>
</comment>
<dbReference type="InterPro" id="IPR016142">
    <property type="entry name" value="Citrate_synth-like_lrg_a-sub"/>
</dbReference>
<evidence type="ECO:0000313" key="6">
    <source>
        <dbReference type="EMBL" id="KAJ9577005.1"/>
    </source>
</evidence>
<dbReference type="GO" id="GO:0006099">
    <property type="term" value="P:tricarboxylic acid cycle"/>
    <property type="evidence" value="ECO:0007669"/>
    <property type="project" value="TreeGrafter"/>
</dbReference>
<accession>A0AAD7ZAV5</accession>
<dbReference type="GO" id="GO:0005975">
    <property type="term" value="P:carbohydrate metabolic process"/>
    <property type="evidence" value="ECO:0007669"/>
    <property type="project" value="TreeGrafter"/>
</dbReference>